<accession>A0A4R6QDC3</accession>
<dbReference type="Proteomes" id="UP000295260">
    <property type="component" value="Unassembled WGS sequence"/>
</dbReference>
<comment type="caution">
    <text evidence="3">The sequence shown here is derived from an EMBL/GenBank/DDBJ whole genome shotgun (WGS) entry which is preliminary data.</text>
</comment>
<dbReference type="InterPro" id="IPR005184">
    <property type="entry name" value="DUF306_Meta_HslJ"/>
</dbReference>
<reference evidence="3 4" key="1">
    <citation type="submission" date="2019-03" db="EMBL/GenBank/DDBJ databases">
        <title>Genomic Encyclopedia of Archaeal and Bacterial Type Strains, Phase II (KMG-II): from individual species to whole genera.</title>
        <authorList>
            <person name="Goeker M."/>
        </authorList>
    </citation>
    <scope>NUCLEOTIDE SEQUENCE [LARGE SCALE GENOMIC DNA]</scope>
    <source>
        <strain evidence="3 4">DSM 25687</strain>
    </source>
</reference>
<keyword evidence="4" id="KW-1185">Reference proteome</keyword>
<dbReference type="EMBL" id="SNXR01000011">
    <property type="protein sequence ID" value="TDP60814.1"/>
    <property type="molecule type" value="Genomic_DNA"/>
</dbReference>
<dbReference type="InterPro" id="IPR038670">
    <property type="entry name" value="HslJ-like_sf"/>
</dbReference>
<dbReference type="Pfam" id="PF03724">
    <property type="entry name" value="META"/>
    <property type="match status" value="1"/>
</dbReference>
<gene>
    <name evidence="3" type="ORF">BC748_0414</name>
</gene>
<evidence type="ECO:0000259" key="2">
    <source>
        <dbReference type="Pfam" id="PF03724"/>
    </source>
</evidence>
<protein>
    <submittedName>
        <fullName evidence="3">Heat shock protein HslJ</fullName>
    </submittedName>
</protein>
<dbReference type="Gene3D" id="2.40.128.270">
    <property type="match status" value="1"/>
</dbReference>
<dbReference type="PANTHER" id="PTHR35535:SF1">
    <property type="entry name" value="HEAT SHOCK PROTEIN HSLJ"/>
    <property type="match status" value="1"/>
</dbReference>
<feature type="signal peptide" evidence="1">
    <location>
        <begin position="1"/>
        <end position="27"/>
    </location>
</feature>
<feature type="domain" description="DUF306" evidence="2">
    <location>
        <begin position="31"/>
        <end position="138"/>
    </location>
</feature>
<keyword evidence="1" id="KW-0732">Signal</keyword>
<evidence type="ECO:0000313" key="4">
    <source>
        <dbReference type="Proteomes" id="UP000295260"/>
    </source>
</evidence>
<organism evidence="3 4">
    <name type="scientific">Flavobacterium dankookense</name>
    <dbReference type="NCBI Taxonomy" id="706186"/>
    <lineage>
        <taxon>Bacteria</taxon>
        <taxon>Pseudomonadati</taxon>
        <taxon>Bacteroidota</taxon>
        <taxon>Flavobacteriia</taxon>
        <taxon>Flavobacteriales</taxon>
        <taxon>Flavobacteriaceae</taxon>
        <taxon>Flavobacterium</taxon>
    </lineage>
</organism>
<keyword evidence="3" id="KW-0346">Stress response</keyword>
<dbReference type="AlphaFoldDB" id="A0A4R6QDC3"/>
<evidence type="ECO:0000256" key="1">
    <source>
        <dbReference type="SAM" id="SignalP"/>
    </source>
</evidence>
<proteinExistence type="predicted"/>
<feature type="chain" id="PRO_5021005651" evidence="1">
    <location>
        <begin position="28"/>
        <end position="145"/>
    </location>
</feature>
<dbReference type="PROSITE" id="PS51257">
    <property type="entry name" value="PROKAR_LIPOPROTEIN"/>
    <property type="match status" value="1"/>
</dbReference>
<evidence type="ECO:0000313" key="3">
    <source>
        <dbReference type="EMBL" id="TDP60814.1"/>
    </source>
</evidence>
<dbReference type="PANTHER" id="PTHR35535">
    <property type="entry name" value="HEAT SHOCK PROTEIN HSLJ"/>
    <property type="match status" value="1"/>
</dbReference>
<name>A0A4R6QDC3_9FLAO</name>
<sequence length="145" mass="16365">MMKNTTLLLLLLTSVFISCNCTKTVTATPSIYDNAWELEYISGSRIAFDGLYPENKPTVMFDKTEMRVSGNSSCNGYSGDFTLTENQIKIGEIMQTMRFCEGGGEQAFQGMMKKINKVAFDSEGKLLLLLDDIPMMRFKKIVKRQ</sequence>
<dbReference type="InterPro" id="IPR053147">
    <property type="entry name" value="Hsp_HslJ-like"/>
</dbReference>